<reference evidence="5" key="1">
    <citation type="submission" date="2021-10" db="EMBL/GenBank/DDBJ databases">
        <authorList>
            <person name="Piombo E."/>
        </authorList>
    </citation>
    <scope>NUCLEOTIDE SEQUENCE</scope>
</reference>
<comment type="caution">
    <text evidence="5">The sequence shown here is derived from an EMBL/GenBank/DDBJ whole genome shotgun (WGS) entry which is preliminary data.</text>
</comment>
<accession>A0A9N9UQ83</accession>
<gene>
    <name evidence="5" type="ORF">CBYS24578_00018717</name>
</gene>
<dbReference type="OrthoDB" id="19174at2759"/>
<evidence type="ECO:0000259" key="4">
    <source>
        <dbReference type="PROSITE" id="PS50181"/>
    </source>
</evidence>
<feature type="repeat" description="ANK" evidence="3">
    <location>
        <begin position="411"/>
        <end position="438"/>
    </location>
</feature>
<dbReference type="PANTHER" id="PTHR24198">
    <property type="entry name" value="ANKYRIN REPEAT AND PROTEIN KINASE DOMAIN-CONTAINING PROTEIN"/>
    <property type="match status" value="1"/>
</dbReference>
<keyword evidence="1" id="KW-0677">Repeat</keyword>
<protein>
    <recommendedName>
        <fullName evidence="4">F-box domain-containing protein</fullName>
    </recommendedName>
</protein>
<evidence type="ECO:0000313" key="5">
    <source>
        <dbReference type="EMBL" id="CAG9992909.1"/>
    </source>
</evidence>
<name>A0A9N9UQ83_9HYPO</name>
<evidence type="ECO:0000256" key="2">
    <source>
        <dbReference type="ARBA" id="ARBA00023043"/>
    </source>
</evidence>
<keyword evidence="2 3" id="KW-0040">ANK repeat</keyword>
<evidence type="ECO:0000313" key="6">
    <source>
        <dbReference type="Proteomes" id="UP000754883"/>
    </source>
</evidence>
<keyword evidence="6" id="KW-1185">Reference proteome</keyword>
<dbReference type="PROSITE" id="PS50088">
    <property type="entry name" value="ANK_REPEAT"/>
    <property type="match status" value="1"/>
</dbReference>
<proteinExistence type="predicted"/>
<dbReference type="InterPro" id="IPR002110">
    <property type="entry name" value="Ankyrin_rpt"/>
</dbReference>
<dbReference type="Gene3D" id="1.25.40.20">
    <property type="entry name" value="Ankyrin repeat-containing domain"/>
    <property type="match status" value="2"/>
</dbReference>
<feature type="domain" description="F-box" evidence="4">
    <location>
        <begin position="1"/>
        <end position="53"/>
    </location>
</feature>
<dbReference type="PROSITE" id="PS50181">
    <property type="entry name" value="FBOX"/>
    <property type="match status" value="1"/>
</dbReference>
<dbReference type="InterPro" id="IPR036770">
    <property type="entry name" value="Ankyrin_rpt-contain_sf"/>
</dbReference>
<evidence type="ECO:0000256" key="3">
    <source>
        <dbReference type="PROSITE-ProRule" id="PRU00023"/>
    </source>
</evidence>
<dbReference type="AlphaFoldDB" id="A0A9N9UQ83"/>
<sequence length="748" mass="84053">MSLLALPNELIAQILQHIQIDSKRKFVKLRFVCREFDDHVSRVTLQNSSLNELDIGPRLHYRTSIEWMLATKARIQHETCEQGIFAFVHDAAKHVVGRGLIPEITLDAAVVAACRLIVAVNEASWVVEHLVTWKSGHPLPQSLSSLEVYTRGQKVQNPDTFYGMLHLLVACGDGVAVESVMKELANIKAVDSVATHPVFGDLMGCAIALDQVAVIRTFLQYGLDPRIVTVEGEKIGTLVYAAEMNREAAVRAILDLSTSININARGRSSDTAPERSSDTTLGWAAREGWTDIVRSLLQRDDIDPNIANDLFETPLAAAAKEDHKDIACLLLDRVAIDPSQFGLHKNCPWRVALRSGATRIVRVFLDRFGDAIDINKVFDWNTALGVVVSTGFTPLVRMLLDVPGIEADKSYGWTPLEKAVQRENTEIVRLLLRFEVDLVCRIGDESLAHIALRHADPTIFQLLVEKALETDSNVWDQWKKLYYASEGQEWLEMRVLRSYYNIPKFRSGKRDALQQMLWISAKDGKDSAVEEILCYEEVDPNYRESDTRRVEMRHKLRRGYNYQNYQLSQQPAFRGYLCSGNFADTTTPLLVAAESGHERIFSMIYEHPRADHYVKNGLGRTCLWWAARNSSMEIVQKILACSTDGARIINVQDEEGWAPLHVAVNDTNEPITKLLLERPEIDVNVTTKQGWTALHMAMVSCSRNLANLLLDHPGIDTSLRIDDGRTAFDLHEGCECAISSDISQRIGT</sequence>
<dbReference type="Proteomes" id="UP000754883">
    <property type="component" value="Unassembled WGS sequence"/>
</dbReference>
<dbReference type="Pfam" id="PF12796">
    <property type="entry name" value="Ank_2"/>
    <property type="match status" value="3"/>
</dbReference>
<dbReference type="EMBL" id="CABFNO020001505">
    <property type="protein sequence ID" value="CAG9992909.1"/>
    <property type="molecule type" value="Genomic_DNA"/>
</dbReference>
<dbReference type="PROSITE" id="PS50297">
    <property type="entry name" value="ANK_REP_REGION"/>
    <property type="match status" value="1"/>
</dbReference>
<organism evidence="5 6">
    <name type="scientific">Clonostachys byssicola</name>
    <dbReference type="NCBI Taxonomy" id="160290"/>
    <lineage>
        <taxon>Eukaryota</taxon>
        <taxon>Fungi</taxon>
        <taxon>Dikarya</taxon>
        <taxon>Ascomycota</taxon>
        <taxon>Pezizomycotina</taxon>
        <taxon>Sordariomycetes</taxon>
        <taxon>Hypocreomycetidae</taxon>
        <taxon>Hypocreales</taxon>
        <taxon>Bionectriaceae</taxon>
        <taxon>Clonostachys</taxon>
    </lineage>
</organism>
<dbReference type="SUPFAM" id="SSF48403">
    <property type="entry name" value="Ankyrin repeat"/>
    <property type="match status" value="2"/>
</dbReference>
<evidence type="ECO:0000256" key="1">
    <source>
        <dbReference type="ARBA" id="ARBA00022737"/>
    </source>
</evidence>
<dbReference type="InterPro" id="IPR001810">
    <property type="entry name" value="F-box_dom"/>
</dbReference>
<dbReference type="SMART" id="SM00248">
    <property type="entry name" value="ANK"/>
    <property type="match status" value="10"/>
</dbReference>
<dbReference type="PANTHER" id="PTHR24198:SF165">
    <property type="entry name" value="ANKYRIN REPEAT-CONTAINING PROTEIN-RELATED"/>
    <property type="match status" value="1"/>
</dbReference>